<evidence type="ECO:0000256" key="2">
    <source>
        <dbReference type="ARBA" id="ARBA00012438"/>
    </source>
</evidence>
<dbReference type="InterPro" id="IPR005467">
    <property type="entry name" value="His_kinase_dom"/>
</dbReference>
<protein>
    <recommendedName>
        <fullName evidence="2">histidine kinase</fullName>
        <ecNumber evidence="2">2.7.13.3</ecNumber>
    </recommendedName>
</protein>
<dbReference type="GO" id="GO:0000160">
    <property type="term" value="P:phosphorelay signal transduction system"/>
    <property type="evidence" value="ECO:0007669"/>
    <property type="project" value="UniProtKB-KW"/>
</dbReference>
<keyword evidence="11" id="KW-1185">Reference proteome</keyword>
<accession>A0A2S6N216</accession>
<dbReference type="InterPro" id="IPR003594">
    <property type="entry name" value="HATPase_dom"/>
</dbReference>
<evidence type="ECO:0000256" key="5">
    <source>
        <dbReference type="ARBA" id="ARBA00022741"/>
    </source>
</evidence>
<evidence type="ECO:0000256" key="1">
    <source>
        <dbReference type="ARBA" id="ARBA00000085"/>
    </source>
</evidence>
<evidence type="ECO:0000256" key="3">
    <source>
        <dbReference type="ARBA" id="ARBA00022553"/>
    </source>
</evidence>
<dbReference type="Pfam" id="PF02518">
    <property type="entry name" value="HATPase_c"/>
    <property type="match status" value="1"/>
</dbReference>
<keyword evidence="8" id="KW-0902">Two-component regulatory system</keyword>
<dbReference type="PANTHER" id="PTHR43065">
    <property type="entry name" value="SENSOR HISTIDINE KINASE"/>
    <property type="match status" value="1"/>
</dbReference>
<evidence type="ECO:0000256" key="6">
    <source>
        <dbReference type="ARBA" id="ARBA00022777"/>
    </source>
</evidence>
<dbReference type="InterPro" id="IPR004358">
    <property type="entry name" value="Sig_transdc_His_kin-like_C"/>
</dbReference>
<evidence type="ECO:0000256" key="4">
    <source>
        <dbReference type="ARBA" id="ARBA00022679"/>
    </source>
</evidence>
<proteinExistence type="predicted"/>
<comment type="caution">
    <text evidence="10">The sequence shown here is derived from an EMBL/GenBank/DDBJ whole genome shotgun (WGS) entry which is preliminary data.</text>
</comment>
<dbReference type="PANTHER" id="PTHR43065:SF10">
    <property type="entry name" value="PEROXIDE STRESS-ACTIVATED HISTIDINE KINASE MAK3"/>
    <property type="match status" value="1"/>
</dbReference>
<dbReference type="EC" id="2.7.13.3" evidence="2"/>
<evidence type="ECO:0000313" key="11">
    <source>
        <dbReference type="Proteomes" id="UP000239724"/>
    </source>
</evidence>
<name>A0A2S6N216_RHOGL</name>
<keyword evidence="3" id="KW-0597">Phosphoprotein</keyword>
<reference evidence="10 11" key="1">
    <citation type="journal article" date="2018" name="Arch. Microbiol.">
        <title>New insights into the metabolic potential of the phototrophic purple bacterium Rhodopila globiformis DSM 161(T) from its draft genome sequence and evidence for a vanadium-dependent nitrogenase.</title>
        <authorList>
            <person name="Imhoff J.F."/>
            <person name="Rahn T."/>
            <person name="Kunzel S."/>
            <person name="Neulinger S.C."/>
        </authorList>
    </citation>
    <scope>NUCLEOTIDE SEQUENCE [LARGE SCALE GENOMIC DNA]</scope>
    <source>
        <strain evidence="10 11">DSM 161</strain>
    </source>
</reference>
<dbReference type="PROSITE" id="PS50109">
    <property type="entry name" value="HIS_KIN"/>
    <property type="match status" value="1"/>
</dbReference>
<feature type="domain" description="Histidine kinase" evidence="9">
    <location>
        <begin position="1"/>
        <end position="113"/>
    </location>
</feature>
<keyword evidence="7" id="KW-0067">ATP-binding</keyword>
<organism evidence="10 11">
    <name type="scientific">Rhodopila globiformis</name>
    <name type="common">Rhodopseudomonas globiformis</name>
    <dbReference type="NCBI Taxonomy" id="1071"/>
    <lineage>
        <taxon>Bacteria</taxon>
        <taxon>Pseudomonadati</taxon>
        <taxon>Pseudomonadota</taxon>
        <taxon>Alphaproteobacteria</taxon>
        <taxon>Acetobacterales</taxon>
        <taxon>Acetobacteraceae</taxon>
        <taxon>Rhodopila</taxon>
    </lineage>
</organism>
<dbReference type="EMBL" id="NHRY01000240">
    <property type="protein sequence ID" value="PPQ28649.1"/>
    <property type="molecule type" value="Genomic_DNA"/>
</dbReference>
<dbReference type="GO" id="GO:0004673">
    <property type="term" value="F:protein histidine kinase activity"/>
    <property type="evidence" value="ECO:0007669"/>
    <property type="project" value="UniProtKB-EC"/>
</dbReference>
<dbReference type="PRINTS" id="PR00344">
    <property type="entry name" value="BCTRLSENSOR"/>
</dbReference>
<dbReference type="SUPFAM" id="SSF55874">
    <property type="entry name" value="ATPase domain of HSP90 chaperone/DNA topoisomerase II/histidine kinase"/>
    <property type="match status" value="1"/>
</dbReference>
<dbReference type="InterPro" id="IPR036890">
    <property type="entry name" value="HATPase_C_sf"/>
</dbReference>
<dbReference type="AlphaFoldDB" id="A0A2S6N216"/>
<dbReference type="GO" id="GO:0005524">
    <property type="term" value="F:ATP binding"/>
    <property type="evidence" value="ECO:0007669"/>
    <property type="project" value="UniProtKB-KW"/>
</dbReference>
<dbReference type="Gene3D" id="3.30.565.10">
    <property type="entry name" value="Histidine kinase-like ATPase, C-terminal domain"/>
    <property type="match status" value="1"/>
</dbReference>
<sequence>MPPIEGDRTQIQQVVVNLVRNAVEAMAGQPDRTLRIATRRHAEGVRLCIADTGPGLPPVVQQAPFQAFVTTKQTGLGLGLSVSRKIVEAHRGAIGFASAPDGTTFHVDLPAAQEEDRAAVA</sequence>
<comment type="catalytic activity">
    <reaction evidence="1">
        <text>ATP + protein L-histidine = ADP + protein N-phospho-L-histidine.</text>
        <dbReference type="EC" id="2.7.13.3"/>
    </reaction>
</comment>
<evidence type="ECO:0000256" key="8">
    <source>
        <dbReference type="ARBA" id="ARBA00023012"/>
    </source>
</evidence>
<keyword evidence="4" id="KW-0808">Transferase</keyword>
<keyword evidence="6" id="KW-0418">Kinase</keyword>
<dbReference type="SMART" id="SM00387">
    <property type="entry name" value="HATPase_c"/>
    <property type="match status" value="1"/>
</dbReference>
<evidence type="ECO:0000259" key="9">
    <source>
        <dbReference type="PROSITE" id="PS50109"/>
    </source>
</evidence>
<keyword evidence="5" id="KW-0547">Nucleotide-binding</keyword>
<dbReference type="Proteomes" id="UP000239724">
    <property type="component" value="Unassembled WGS sequence"/>
</dbReference>
<gene>
    <name evidence="10" type="ORF">CCS01_23855</name>
</gene>
<evidence type="ECO:0000313" key="10">
    <source>
        <dbReference type="EMBL" id="PPQ28649.1"/>
    </source>
</evidence>
<evidence type="ECO:0000256" key="7">
    <source>
        <dbReference type="ARBA" id="ARBA00022840"/>
    </source>
</evidence>